<dbReference type="AlphaFoldDB" id="A0A183M3H7"/>
<name>A0A183M3H7_9TREM</name>
<evidence type="ECO:0000313" key="3">
    <source>
        <dbReference type="Proteomes" id="UP000277204"/>
    </source>
</evidence>
<proteinExistence type="predicted"/>
<organism evidence="2 3">
    <name type="scientific">Schistosoma margrebowiei</name>
    <dbReference type="NCBI Taxonomy" id="48269"/>
    <lineage>
        <taxon>Eukaryota</taxon>
        <taxon>Metazoa</taxon>
        <taxon>Spiralia</taxon>
        <taxon>Lophotrochozoa</taxon>
        <taxon>Platyhelminthes</taxon>
        <taxon>Trematoda</taxon>
        <taxon>Digenea</taxon>
        <taxon>Strigeidida</taxon>
        <taxon>Schistosomatoidea</taxon>
        <taxon>Schistosomatidae</taxon>
        <taxon>Schistosoma</taxon>
    </lineage>
</organism>
<reference evidence="2 3" key="1">
    <citation type="submission" date="2018-11" db="EMBL/GenBank/DDBJ databases">
        <authorList>
            <consortium name="Pathogen Informatics"/>
        </authorList>
    </citation>
    <scope>NUCLEOTIDE SEQUENCE [LARGE SCALE GENOMIC DNA]</scope>
    <source>
        <strain evidence="2 3">Zambia</strain>
    </source>
</reference>
<evidence type="ECO:0000256" key="1">
    <source>
        <dbReference type="SAM" id="MobiDB-lite"/>
    </source>
</evidence>
<sequence length="141" mass="16511">MEDNWKGIKESLTSTRQEVLGLKKHHHKRRISVGTLNRIKERKNKKTAINNGRTRTEKVQAQAEYIEANKQLKKSIRADNQKYVEELATTVEEGAREGNVKQFYDTMKKLSGKYSKPEKPVKDKQGKPTTEMQKQRNRWVE</sequence>
<dbReference type="EMBL" id="UZAI01005551">
    <property type="protein sequence ID" value="VDO91054.1"/>
    <property type="molecule type" value="Genomic_DNA"/>
</dbReference>
<feature type="compositionally biased region" description="Basic and acidic residues" evidence="1">
    <location>
        <begin position="115"/>
        <end position="126"/>
    </location>
</feature>
<gene>
    <name evidence="2" type="ORF">SMRZ_LOCUS10602</name>
</gene>
<feature type="region of interest" description="Disordered" evidence="1">
    <location>
        <begin position="110"/>
        <end position="141"/>
    </location>
</feature>
<dbReference type="Proteomes" id="UP000277204">
    <property type="component" value="Unassembled WGS sequence"/>
</dbReference>
<protein>
    <submittedName>
        <fullName evidence="2">Uncharacterized protein</fullName>
    </submittedName>
</protein>
<accession>A0A183M3H7</accession>
<keyword evidence="3" id="KW-1185">Reference proteome</keyword>
<evidence type="ECO:0000313" key="2">
    <source>
        <dbReference type="EMBL" id="VDO91054.1"/>
    </source>
</evidence>